<name>A0ABQ9YHN1_9EUKA</name>
<dbReference type="InterPro" id="IPR008930">
    <property type="entry name" value="Terpenoid_cyclase/PrenylTrfase"/>
</dbReference>
<dbReference type="PANTHER" id="PTHR11774:SF6">
    <property type="entry name" value="PROTEIN FARNESYLTRANSFERASE SUBUNIT BETA"/>
    <property type="match status" value="1"/>
</dbReference>
<evidence type="ECO:0000313" key="11">
    <source>
        <dbReference type="Proteomes" id="UP001281761"/>
    </source>
</evidence>
<dbReference type="PANTHER" id="PTHR11774">
    <property type="entry name" value="GERANYLGERANYL TRANSFERASE TYPE BETA SUBUNIT"/>
    <property type="match status" value="1"/>
</dbReference>
<evidence type="ECO:0000313" key="10">
    <source>
        <dbReference type="EMBL" id="KAK2963268.1"/>
    </source>
</evidence>
<comment type="similarity">
    <text evidence="2">Belongs to the protein prenyltransferase subunit beta family.</text>
</comment>
<protein>
    <recommendedName>
        <fullName evidence="9">Prenyltransferase alpha-alpha toroid domain-containing protein</fullName>
    </recommendedName>
</protein>
<evidence type="ECO:0000256" key="3">
    <source>
        <dbReference type="ARBA" id="ARBA00022602"/>
    </source>
</evidence>
<evidence type="ECO:0000256" key="4">
    <source>
        <dbReference type="ARBA" id="ARBA00022679"/>
    </source>
</evidence>
<keyword evidence="5" id="KW-0479">Metal-binding</keyword>
<evidence type="ECO:0000256" key="8">
    <source>
        <dbReference type="SAM" id="MobiDB-lite"/>
    </source>
</evidence>
<evidence type="ECO:0000256" key="1">
    <source>
        <dbReference type="ARBA" id="ARBA00001947"/>
    </source>
</evidence>
<dbReference type="Pfam" id="PF00432">
    <property type="entry name" value="Prenyltrans"/>
    <property type="match status" value="1"/>
</dbReference>
<feature type="domain" description="Prenyltransferase alpha-alpha toroid" evidence="9">
    <location>
        <begin position="38"/>
        <end position="543"/>
    </location>
</feature>
<proteinExistence type="inferred from homology"/>
<dbReference type="Proteomes" id="UP001281761">
    <property type="component" value="Unassembled WGS sequence"/>
</dbReference>
<evidence type="ECO:0000256" key="5">
    <source>
        <dbReference type="ARBA" id="ARBA00022723"/>
    </source>
</evidence>
<keyword evidence="6" id="KW-0677">Repeat</keyword>
<feature type="region of interest" description="Disordered" evidence="8">
    <location>
        <begin position="396"/>
        <end position="439"/>
    </location>
</feature>
<keyword evidence="4 10" id="KW-0808">Transferase</keyword>
<feature type="compositionally biased region" description="Basic and acidic residues" evidence="8">
    <location>
        <begin position="422"/>
        <end position="439"/>
    </location>
</feature>
<evidence type="ECO:0000256" key="7">
    <source>
        <dbReference type="ARBA" id="ARBA00022833"/>
    </source>
</evidence>
<reference evidence="10 11" key="1">
    <citation type="journal article" date="2022" name="bioRxiv">
        <title>Genomics of Preaxostyla Flagellates Illuminates Evolutionary Transitions and the Path Towards Mitochondrial Loss.</title>
        <authorList>
            <person name="Novak L.V.F."/>
            <person name="Treitli S.C."/>
            <person name="Pyrih J."/>
            <person name="Halakuc P."/>
            <person name="Pipaliya S.V."/>
            <person name="Vacek V."/>
            <person name="Brzon O."/>
            <person name="Soukal P."/>
            <person name="Eme L."/>
            <person name="Dacks J.B."/>
            <person name="Karnkowska A."/>
            <person name="Elias M."/>
            <person name="Hampl V."/>
        </authorList>
    </citation>
    <scope>NUCLEOTIDE SEQUENCE [LARGE SCALE GENOMIC DNA]</scope>
    <source>
        <strain evidence="10">NAU3</strain>
        <tissue evidence="10">Gut</tissue>
    </source>
</reference>
<accession>A0ABQ9YHN1</accession>
<dbReference type="Gene3D" id="1.50.10.20">
    <property type="match status" value="1"/>
</dbReference>
<dbReference type="InterPro" id="IPR045089">
    <property type="entry name" value="PGGT1B-like"/>
</dbReference>
<keyword evidence="7" id="KW-0862">Zinc</keyword>
<dbReference type="SUPFAM" id="SSF48239">
    <property type="entry name" value="Terpenoid cyclases/Protein prenyltransferases"/>
    <property type="match status" value="1"/>
</dbReference>
<dbReference type="EMBL" id="JARBJD010000007">
    <property type="protein sequence ID" value="KAK2963268.1"/>
    <property type="molecule type" value="Genomic_DNA"/>
</dbReference>
<evidence type="ECO:0000259" key="9">
    <source>
        <dbReference type="Pfam" id="PF00432"/>
    </source>
</evidence>
<gene>
    <name evidence="10" type="ORF">BLNAU_1801</name>
</gene>
<evidence type="ECO:0000256" key="6">
    <source>
        <dbReference type="ARBA" id="ARBA00022737"/>
    </source>
</evidence>
<dbReference type="GO" id="GO:0016740">
    <property type="term" value="F:transferase activity"/>
    <property type="evidence" value="ECO:0007669"/>
    <property type="project" value="UniProtKB-KW"/>
</dbReference>
<organism evidence="10 11">
    <name type="scientific">Blattamonas nauphoetae</name>
    <dbReference type="NCBI Taxonomy" id="2049346"/>
    <lineage>
        <taxon>Eukaryota</taxon>
        <taxon>Metamonada</taxon>
        <taxon>Preaxostyla</taxon>
        <taxon>Oxymonadida</taxon>
        <taxon>Blattamonas</taxon>
    </lineage>
</organism>
<feature type="region of interest" description="Disordered" evidence="8">
    <location>
        <begin position="582"/>
        <end position="603"/>
    </location>
</feature>
<comment type="cofactor">
    <cofactor evidence="1">
        <name>Zn(2+)</name>
        <dbReference type="ChEBI" id="CHEBI:29105"/>
    </cofactor>
</comment>
<keyword evidence="11" id="KW-1185">Reference proteome</keyword>
<keyword evidence="3" id="KW-0637">Prenyltransferase</keyword>
<evidence type="ECO:0000256" key="2">
    <source>
        <dbReference type="ARBA" id="ARBA00010497"/>
    </source>
</evidence>
<sequence length="672" mass="74792">MDHHGKPFHSVALLQETSESVLHTMENVLTKFGGPVPLNRMEHIRYCCRRFKGYPWKYEKQDAQRGWMHFWIIHALELLGAVPKHGSLLEKWIIQSIAKLQSESGGFGGNSGFTPHSMTTYACIHTLAIIGTEEALNVINVPKLKDFLKRIHVSSTFTPKHPSLLAPPGSFHMESLENSDTDCRSAYCAIASASLCGILDDELTESVGRQIKLCQTYEGGISGTIGAEAHGGYTYCAMATLGLLAGLGAPGEPCFLEKKDGKVEWPVDLEGVEHWLSQRQCSKEGGFDGRTHKLVDTCYSFWQGAGCVVTSFISHLLKQNELVGIDDAPTPKDEKACTDGTLPVFGRFHSIAFPNGKVSESLVKLRTERARMEKAGRLCESVTGNDEEVFTFDHLDESSSDDSSEQMDSSEHDSDSDNFVMGEKKVRMSRAERKQKKTDTKAKLHNVKMTKARKARQELVDLAKKRSHSLTYPPSHHHGIFHFEAPFEPTSTLPCFDANGLLSYSFTCAQDTFGGLKDKPSTLVDDYHTCYGLSGMSLASHQGHVFTDENDEHCVGDVTVGFLGEQIAVDHQERRALIEEIDDDADTHETQADSENGTKGWSIEDCTEDDILDMLDIEWLHDSSNSDLPNSKCVPGDDFDYRPLTVINPFHNISTKHTQFAYQFFRRKLGAL</sequence>
<comment type="caution">
    <text evidence="10">The sequence shown here is derived from an EMBL/GenBank/DDBJ whole genome shotgun (WGS) entry which is preliminary data.</text>
</comment>
<dbReference type="InterPro" id="IPR001330">
    <property type="entry name" value="Prenyltrans"/>
</dbReference>